<feature type="domain" description="CBF1-interacting co-repressor CIR N-terminal" evidence="10">
    <location>
        <begin position="10"/>
        <end position="46"/>
    </location>
</feature>
<evidence type="ECO:0000313" key="12">
    <source>
        <dbReference type="Proteomes" id="UP000184063"/>
    </source>
</evidence>
<dbReference type="PANTHER" id="PTHR16196:SF0">
    <property type="entry name" value="PRE-MRNA-SPLICING FACTOR CWC25 HOMOLOG"/>
    <property type="match status" value="1"/>
</dbReference>
<keyword evidence="6" id="KW-0508">mRNA splicing</keyword>
<evidence type="ECO:0000256" key="4">
    <source>
        <dbReference type="ARBA" id="ARBA00022728"/>
    </source>
</evidence>
<evidence type="ECO:0000256" key="9">
    <source>
        <dbReference type="SAM" id="MobiDB-lite"/>
    </source>
</evidence>
<evidence type="ECO:0000256" key="8">
    <source>
        <dbReference type="SAM" id="Coils"/>
    </source>
</evidence>
<protein>
    <recommendedName>
        <fullName evidence="10">CBF1-interacting co-repressor CIR N-terminal domain-containing protein</fullName>
    </recommendedName>
</protein>
<dbReference type="SMART" id="SM01083">
    <property type="entry name" value="Cir_N"/>
    <property type="match status" value="1"/>
</dbReference>
<evidence type="ECO:0000256" key="5">
    <source>
        <dbReference type="ARBA" id="ARBA00023054"/>
    </source>
</evidence>
<evidence type="ECO:0000259" key="10">
    <source>
        <dbReference type="SMART" id="SM01083"/>
    </source>
</evidence>
<evidence type="ECO:0000313" key="11">
    <source>
        <dbReference type="EMBL" id="OJZ86615.1"/>
    </source>
</evidence>
<gene>
    <name evidence="11" type="ORF">ASPFODRAFT_716834</name>
</gene>
<dbReference type="Pfam" id="PF12542">
    <property type="entry name" value="CWC25"/>
    <property type="match status" value="1"/>
</dbReference>
<dbReference type="VEuPathDB" id="FungiDB:ASPFODRAFT_716834"/>
<evidence type="ECO:0000256" key="2">
    <source>
        <dbReference type="ARBA" id="ARBA00006695"/>
    </source>
</evidence>
<dbReference type="Pfam" id="PF10197">
    <property type="entry name" value="Cir_N"/>
    <property type="match status" value="1"/>
</dbReference>
<organism evidence="11 12">
    <name type="scientific">Aspergillus luchuensis (strain CBS 106.47)</name>
    <dbReference type="NCBI Taxonomy" id="1137211"/>
    <lineage>
        <taxon>Eukaryota</taxon>
        <taxon>Fungi</taxon>
        <taxon>Dikarya</taxon>
        <taxon>Ascomycota</taxon>
        <taxon>Pezizomycotina</taxon>
        <taxon>Eurotiomycetes</taxon>
        <taxon>Eurotiomycetidae</taxon>
        <taxon>Eurotiales</taxon>
        <taxon>Aspergillaceae</taxon>
        <taxon>Aspergillus</taxon>
        <taxon>Aspergillus subgen. Circumdati</taxon>
    </lineage>
</organism>
<comment type="subcellular location">
    <subcellularLocation>
        <location evidence="1">Nucleus</location>
    </subcellularLocation>
</comment>
<feature type="compositionally biased region" description="Basic and acidic residues" evidence="9">
    <location>
        <begin position="205"/>
        <end position="233"/>
    </location>
</feature>
<dbReference type="PANTHER" id="PTHR16196">
    <property type="entry name" value="CELL CYCLE CONTROL PROTEIN CWF25"/>
    <property type="match status" value="1"/>
</dbReference>
<evidence type="ECO:0000256" key="7">
    <source>
        <dbReference type="ARBA" id="ARBA00023242"/>
    </source>
</evidence>
<dbReference type="InterPro" id="IPR019339">
    <property type="entry name" value="CIR_N_dom"/>
</dbReference>
<feature type="compositionally biased region" description="Basic and acidic residues" evidence="9">
    <location>
        <begin position="359"/>
        <end position="374"/>
    </location>
</feature>
<feature type="compositionally biased region" description="Basic and acidic residues" evidence="9">
    <location>
        <begin position="296"/>
        <end position="334"/>
    </location>
</feature>
<feature type="region of interest" description="Disordered" evidence="9">
    <location>
        <begin position="288"/>
        <end position="405"/>
    </location>
</feature>
<proteinExistence type="inferred from homology"/>
<keyword evidence="7" id="KW-0539">Nucleus</keyword>
<dbReference type="InterPro" id="IPR022209">
    <property type="entry name" value="CWC25"/>
</dbReference>
<dbReference type="EMBL" id="KV878241">
    <property type="protein sequence ID" value="OJZ86615.1"/>
    <property type="molecule type" value="Genomic_DNA"/>
</dbReference>
<dbReference type="InterPro" id="IPR051376">
    <property type="entry name" value="CWC25_splicing_factor"/>
</dbReference>
<sequence length="405" mass="46650">MGGDLNLKKSWHPSLLRNQERVWAEEKRALEERKRIDQLRRERDEERQIQELQRLQEGTGKPKQIQRVDWMYQEPGSGGAAGGMYAEEMEGYLLGKRRIDGILLKKEGGETEGLKKGAEFNASLGGGSSAVQQPVVNSRDTMAKVLADPLLEIRKREQAALEGMVREEVRKGGGSSSRGGGEKRDRDGHRERRRERERERRHRSRSPERRRRDDRDRDRDDRDKERRSERDHRRDTDIGSIVIVKIDMTGEIDPLRIATTLTDGAATIGEKAMDTEILETGTVSVIAETATATATDPRDYRPRDRDTYSRDKPNAEEAEQKRKQQEEERQRKLAEMQANASEMEDARRQRIAEVTAIEAKQHEEDEKHRSEKGRFVSGLHKQLQEDSLDERIKRSRGGLARLDED</sequence>
<keyword evidence="4" id="KW-0747">Spliceosome</keyword>
<feature type="coiled-coil region" evidence="8">
    <location>
        <begin position="22"/>
        <end position="49"/>
    </location>
</feature>
<dbReference type="GO" id="GO:0005684">
    <property type="term" value="C:U2-type spliceosomal complex"/>
    <property type="evidence" value="ECO:0007669"/>
    <property type="project" value="TreeGrafter"/>
</dbReference>
<accession>A0A1M3TIL9</accession>
<dbReference type="AlphaFoldDB" id="A0A1M3TIL9"/>
<comment type="similarity">
    <text evidence="2">Belongs to the CWC25 family.</text>
</comment>
<dbReference type="Proteomes" id="UP000184063">
    <property type="component" value="Unassembled WGS sequence"/>
</dbReference>
<keyword evidence="3" id="KW-0507">mRNA processing</keyword>
<evidence type="ECO:0000256" key="1">
    <source>
        <dbReference type="ARBA" id="ARBA00004123"/>
    </source>
</evidence>
<keyword evidence="5 8" id="KW-0175">Coiled coil</keyword>
<name>A0A1M3TIL9_ASPLC</name>
<feature type="region of interest" description="Disordered" evidence="9">
    <location>
        <begin position="164"/>
        <end position="233"/>
    </location>
</feature>
<reference evidence="12" key="1">
    <citation type="journal article" date="2017" name="Genome Biol.">
        <title>Comparative genomics reveals high biological diversity and specific adaptations in the industrially and medically important fungal genus Aspergillus.</title>
        <authorList>
            <person name="de Vries R.P."/>
            <person name="Riley R."/>
            <person name="Wiebenga A."/>
            <person name="Aguilar-Osorio G."/>
            <person name="Amillis S."/>
            <person name="Uchima C.A."/>
            <person name="Anderluh G."/>
            <person name="Asadollahi M."/>
            <person name="Askin M."/>
            <person name="Barry K."/>
            <person name="Battaglia E."/>
            <person name="Bayram O."/>
            <person name="Benocci T."/>
            <person name="Braus-Stromeyer S.A."/>
            <person name="Caldana C."/>
            <person name="Canovas D."/>
            <person name="Cerqueira G.C."/>
            <person name="Chen F."/>
            <person name="Chen W."/>
            <person name="Choi C."/>
            <person name="Clum A."/>
            <person name="Dos Santos R.A."/>
            <person name="Damasio A.R."/>
            <person name="Diallinas G."/>
            <person name="Emri T."/>
            <person name="Fekete E."/>
            <person name="Flipphi M."/>
            <person name="Freyberg S."/>
            <person name="Gallo A."/>
            <person name="Gournas C."/>
            <person name="Habgood R."/>
            <person name="Hainaut M."/>
            <person name="Harispe M.L."/>
            <person name="Henrissat B."/>
            <person name="Hilden K.S."/>
            <person name="Hope R."/>
            <person name="Hossain A."/>
            <person name="Karabika E."/>
            <person name="Karaffa L."/>
            <person name="Karanyi Z."/>
            <person name="Krasevec N."/>
            <person name="Kuo A."/>
            <person name="Kusch H."/>
            <person name="LaButti K."/>
            <person name="Lagendijk E.L."/>
            <person name="Lapidus A."/>
            <person name="Levasseur A."/>
            <person name="Lindquist E."/>
            <person name="Lipzen A."/>
            <person name="Logrieco A.F."/>
            <person name="MacCabe A."/>
            <person name="Maekelae M.R."/>
            <person name="Malavazi I."/>
            <person name="Melin P."/>
            <person name="Meyer V."/>
            <person name="Mielnichuk N."/>
            <person name="Miskei M."/>
            <person name="Molnar A.P."/>
            <person name="Mule G."/>
            <person name="Ngan C.Y."/>
            <person name="Orejas M."/>
            <person name="Orosz E."/>
            <person name="Ouedraogo J.P."/>
            <person name="Overkamp K.M."/>
            <person name="Park H.-S."/>
            <person name="Perrone G."/>
            <person name="Piumi F."/>
            <person name="Punt P.J."/>
            <person name="Ram A.F."/>
            <person name="Ramon A."/>
            <person name="Rauscher S."/>
            <person name="Record E."/>
            <person name="Riano-Pachon D.M."/>
            <person name="Robert V."/>
            <person name="Roehrig J."/>
            <person name="Ruller R."/>
            <person name="Salamov A."/>
            <person name="Salih N.S."/>
            <person name="Samson R.A."/>
            <person name="Sandor E."/>
            <person name="Sanguinetti M."/>
            <person name="Schuetze T."/>
            <person name="Sepcic K."/>
            <person name="Shelest E."/>
            <person name="Sherlock G."/>
            <person name="Sophianopoulou V."/>
            <person name="Squina F.M."/>
            <person name="Sun H."/>
            <person name="Susca A."/>
            <person name="Todd R.B."/>
            <person name="Tsang A."/>
            <person name="Unkles S.E."/>
            <person name="van de Wiele N."/>
            <person name="van Rossen-Uffink D."/>
            <person name="Oliveira J.V."/>
            <person name="Vesth T.C."/>
            <person name="Visser J."/>
            <person name="Yu J.-H."/>
            <person name="Zhou M."/>
            <person name="Andersen M.R."/>
            <person name="Archer D.B."/>
            <person name="Baker S.E."/>
            <person name="Benoit I."/>
            <person name="Brakhage A.A."/>
            <person name="Braus G.H."/>
            <person name="Fischer R."/>
            <person name="Frisvad J.C."/>
            <person name="Goldman G.H."/>
            <person name="Houbraken J."/>
            <person name="Oakley B."/>
            <person name="Pocsi I."/>
            <person name="Scazzocchio C."/>
            <person name="Seiboth B."/>
            <person name="vanKuyk P.A."/>
            <person name="Wortman J."/>
            <person name="Dyer P.S."/>
            <person name="Grigoriev I.V."/>
        </authorList>
    </citation>
    <scope>NUCLEOTIDE SEQUENCE [LARGE SCALE GENOMIC DNA]</scope>
    <source>
        <strain evidence="12">CBS 106.47</strain>
    </source>
</reference>
<feature type="compositionally biased region" description="Basic and acidic residues" evidence="9">
    <location>
        <begin position="180"/>
        <end position="198"/>
    </location>
</feature>
<evidence type="ECO:0000256" key="3">
    <source>
        <dbReference type="ARBA" id="ARBA00022664"/>
    </source>
</evidence>
<dbReference type="OrthoDB" id="21123at2759"/>
<dbReference type="GO" id="GO:0000398">
    <property type="term" value="P:mRNA splicing, via spliceosome"/>
    <property type="evidence" value="ECO:0007669"/>
    <property type="project" value="TreeGrafter"/>
</dbReference>
<evidence type="ECO:0000256" key="6">
    <source>
        <dbReference type="ARBA" id="ARBA00023187"/>
    </source>
</evidence>